<keyword evidence="2" id="KW-0732">Signal</keyword>
<feature type="compositionally biased region" description="Basic and acidic residues" evidence="1">
    <location>
        <begin position="348"/>
        <end position="362"/>
    </location>
</feature>
<gene>
    <name evidence="3" type="primary">degP_3</name>
    <name evidence="3" type="ORF">Enr8_40590</name>
</gene>
<dbReference type="AlphaFoldDB" id="A0A5C5V2D6"/>
<dbReference type="PRINTS" id="PR00834">
    <property type="entry name" value="PROTEASES2C"/>
</dbReference>
<name>A0A5C5V2D6_9BACT</name>
<dbReference type="EMBL" id="SJPF01000004">
    <property type="protein sequence ID" value="TWT32133.1"/>
    <property type="molecule type" value="Genomic_DNA"/>
</dbReference>
<dbReference type="SUPFAM" id="SSF50156">
    <property type="entry name" value="PDZ domain-like"/>
    <property type="match status" value="1"/>
</dbReference>
<reference evidence="3 4" key="1">
    <citation type="submission" date="2019-02" db="EMBL/GenBank/DDBJ databases">
        <title>Deep-cultivation of Planctomycetes and their phenomic and genomic characterization uncovers novel biology.</title>
        <authorList>
            <person name="Wiegand S."/>
            <person name="Jogler M."/>
            <person name="Boedeker C."/>
            <person name="Pinto D."/>
            <person name="Vollmers J."/>
            <person name="Rivas-Marin E."/>
            <person name="Kohn T."/>
            <person name="Peeters S.H."/>
            <person name="Heuer A."/>
            <person name="Rast P."/>
            <person name="Oberbeckmann S."/>
            <person name="Bunk B."/>
            <person name="Jeske O."/>
            <person name="Meyerdierks A."/>
            <person name="Storesund J.E."/>
            <person name="Kallscheuer N."/>
            <person name="Luecker S."/>
            <person name="Lage O.M."/>
            <person name="Pohl T."/>
            <person name="Merkel B.J."/>
            <person name="Hornburger P."/>
            <person name="Mueller R.-W."/>
            <person name="Bruemmer F."/>
            <person name="Labrenz M."/>
            <person name="Spormann A.M."/>
            <person name="Op Den Camp H."/>
            <person name="Overmann J."/>
            <person name="Amann R."/>
            <person name="Jetten M.S.M."/>
            <person name="Mascher T."/>
            <person name="Medema M.H."/>
            <person name="Devos D.P."/>
            <person name="Kaster A.-K."/>
            <person name="Ovreas L."/>
            <person name="Rohde M."/>
            <person name="Galperin M.Y."/>
            <person name="Jogler C."/>
        </authorList>
    </citation>
    <scope>NUCLEOTIDE SEQUENCE [LARGE SCALE GENOMIC DNA]</scope>
    <source>
        <strain evidence="3 4">Enr8</strain>
    </source>
</reference>
<dbReference type="Pfam" id="PF13365">
    <property type="entry name" value="Trypsin_2"/>
    <property type="match status" value="1"/>
</dbReference>
<proteinExistence type="predicted"/>
<feature type="chain" id="PRO_5022706570" evidence="2">
    <location>
        <begin position="25"/>
        <end position="573"/>
    </location>
</feature>
<feature type="region of interest" description="Disordered" evidence="1">
    <location>
        <begin position="336"/>
        <end position="362"/>
    </location>
</feature>
<dbReference type="PANTHER" id="PTHR43019:SF62">
    <property type="entry name" value="SERINE ENDOPROTEASE DEGS"/>
    <property type="match status" value="1"/>
</dbReference>
<dbReference type="GO" id="GO:0004252">
    <property type="term" value="F:serine-type endopeptidase activity"/>
    <property type="evidence" value="ECO:0007669"/>
    <property type="project" value="InterPro"/>
</dbReference>
<dbReference type="EC" id="3.4.21.107" evidence="3"/>
<keyword evidence="3" id="KW-0645">Protease</keyword>
<dbReference type="PANTHER" id="PTHR43019">
    <property type="entry name" value="SERINE ENDOPROTEASE DEGS"/>
    <property type="match status" value="1"/>
</dbReference>
<evidence type="ECO:0000256" key="1">
    <source>
        <dbReference type="SAM" id="MobiDB-lite"/>
    </source>
</evidence>
<sequence length="573" mass="62245" precursor="true">MRTLACFLVCIAAMSWVTSSPVMAAPPQEVLEAENARIAAIEKATRSSVCVFAGAAGGGSGVLISKDGYAITNYHVADPAGSFMKCSLSDGKLYDAVIVGIDPVGDVALIKLQGRDDFPAADIGDSDKVQVGDWCFAIGNPFLLATDMQPTVTWGMVSGVGRYQYPSGTLIEYTDCIQTDASINPGNSGGPLFNKDGQVIGINGRISIEKRGRVNVGVGYAISMNQVMNFLGYLKSGRVVDHATLGATVTTDSEGEVIVTNILDTSDAYRRGLRYGDELVSFGSKPVTTVNGFKNALGIYPRGWRVPVSFFRGGERHDIVVRLAGVHSREELLAKIQKSVAPPSPDGSKPEDHPGEEKKQVSEELQKLFEARSGYANYYFNLQQRTRTWEAWNRGDAGELNDWKVAGQLADGDVVQIDLAPKKATATVAGRDSAIEIDGDLSQKLEPLGSGGLLLALHAWQRFQILGPEKFGEVSYLGTAPLDTIDQRFDVLVGLYDAIETRFYFEPKSGDLIAMEMFPEADSDPCELRFQEYDDFEGVRLPTKIIIRRGDQIYNILHGLKWTLSSTEPKDAA</sequence>
<dbReference type="Gene3D" id="2.30.42.10">
    <property type="match status" value="1"/>
</dbReference>
<evidence type="ECO:0000313" key="4">
    <source>
        <dbReference type="Proteomes" id="UP000318878"/>
    </source>
</evidence>
<dbReference type="SUPFAM" id="SSF50494">
    <property type="entry name" value="Trypsin-like serine proteases"/>
    <property type="match status" value="1"/>
</dbReference>
<feature type="signal peptide" evidence="2">
    <location>
        <begin position="1"/>
        <end position="24"/>
    </location>
</feature>
<keyword evidence="3" id="KW-0378">Hydrolase</keyword>
<evidence type="ECO:0000313" key="3">
    <source>
        <dbReference type="EMBL" id="TWT32133.1"/>
    </source>
</evidence>
<comment type="caution">
    <text evidence="3">The sequence shown here is derived from an EMBL/GenBank/DDBJ whole genome shotgun (WGS) entry which is preliminary data.</text>
</comment>
<evidence type="ECO:0000256" key="2">
    <source>
        <dbReference type="SAM" id="SignalP"/>
    </source>
</evidence>
<organism evidence="3 4">
    <name type="scientific">Blastopirellula retiformator</name>
    <dbReference type="NCBI Taxonomy" id="2527970"/>
    <lineage>
        <taxon>Bacteria</taxon>
        <taxon>Pseudomonadati</taxon>
        <taxon>Planctomycetota</taxon>
        <taxon>Planctomycetia</taxon>
        <taxon>Pirellulales</taxon>
        <taxon>Pirellulaceae</taxon>
        <taxon>Blastopirellula</taxon>
    </lineage>
</organism>
<accession>A0A5C5V2D6</accession>
<keyword evidence="4" id="KW-1185">Reference proteome</keyword>
<dbReference type="InterPro" id="IPR001940">
    <property type="entry name" value="Peptidase_S1C"/>
</dbReference>
<dbReference type="OrthoDB" id="248175at2"/>
<dbReference type="Proteomes" id="UP000318878">
    <property type="component" value="Unassembled WGS sequence"/>
</dbReference>
<dbReference type="Gene3D" id="2.40.10.120">
    <property type="match status" value="1"/>
</dbReference>
<dbReference type="InterPro" id="IPR036034">
    <property type="entry name" value="PDZ_sf"/>
</dbReference>
<dbReference type="GO" id="GO:0006508">
    <property type="term" value="P:proteolysis"/>
    <property type="evidence" value="ECO:0007669"/>
    <property type="project" value="UniProtKB-KW"/>
</dbReference>
<protein>
    <submittedName>
        <fullName evidence="3">Periplasmic serine endoprotease DegP</fullName>
        <ecNumber evidence="3">3.4.21.107</ecNumber>
    </submittedName>
</protein>
<dbReference type="InterPro" id="IPR009003">
    <property type="entry name" value="Peptidase_S1_PA"/>
</dbReference>